<feature type="transmembrane region" description="Helical" evidence="1">
    <location>
        <begin position="88"/>
        <end position="106"/>
    </location>
</feature>
<dbReference type="Proteomes" id="UP000078348">
    <property type="component" value="Unassembled WGS sequence"/>
</dbReference>
<feature type="transmembrane region" description="Helical" evidence="1">
    <location>
        <begin position="213"/>
        <end position="235"/>
    </location>
</feature>
<keyword evidence="1" id="KW-0472">Membrane</keyword>
<feature type="transmembrane region" description="Helical" evidence="1">
    <location>
        <begin position="7"/>
        <end position="26"/>
    </location>
</feature>
<name>A0A196S9Y1_BLAHN</name>
<feature type="transmembrane region" description="Helical" evidence="1">
    <location>
        <begin position="321"/>
        <end position="339"/>
    </location>
</feature>
<accession>A0A196S9Y1</accession>
<evidence type="ECO:0008006" key="4">
    <source>
        <dbReference type="Google" id="ProtNLM"/>
    </source>
</evidence>
<reference evidence="2 3" key="1">
    <citation type="submission" date="2016-05" db="EMBL/GenBank/DDBJ databases">
        <title>Nuclear genome of Blastocystis sp. subtype 1 NandII.</title>
        <authorList>
            <person name="Gentekaki E."/>
            <person name="Curtis B."/>
            <person name="Stairs C."/>
            <person name="Eme L."/>
            <person name="Herman E."/>
            <person name="Klimes V."/>
            <person name="Arias M.C."/>
            <person name="Elias M."/>
            <person name="Hilliou F."/>
            <person name="Klute M."/>
            <person name="Malik S.-B."/>
            <person name="Pightling A."/>
            <person name="Rachubinski R."/>
            <person name="Salas D."/>
            <person name="Schlacht A."/>
            <person name="Suga H."/>
            <person name="Archibald J."/>
            <person name="Ball S.G."/>
            <person name="Clark G."/>
            <person name="Dacks J."/>
            <person name="Van Der Giezen M."/>
            <person name="Tsaousis A."/>
            <person name="Roger A."/>
        </authorList>
    </citation>
    <scope>NUCLEOTIDE SEQUENCE [LARGE SCALE GENOMIC DNA]</scope>
    <source>
        <strain evidence="3">ATCC 50177 / NandII</strain>
    </source>
</reference>
<feature type="transmembrane region" description="Helical" evidence="1">
    <location>
        <begin position="244"/>
        <end position="263"/>
    </location>
</feature>
<sequence>MGKRLYGLDFGRGLAILGVIFAHSFMGQVTGWNSNILFDLAKKTPIVLLILVFIPVVALTLMGSLFSFITAVCVTISSIKITAKGGNLIWRYIVMKMVFAFVLKFLEDFWGQFLNDVNFFKEHRFYIPTTTLLYWSHTLDDVGFFSWFVPLLVYLFSKIPRLDYRHCMVIFTVLGIVLLQFNDVTIEYCIKLGEWFESHEFYFFYYLTTKLDNGAFAILQYIPFGMFGAAFGLLFSHTNDFKQYWTYCAILSVICFAFGIPNLLNDYKTFVTAVFGWIKPKSYLFFMGAIQSIAMLICMHLADNPKRPVEKRYRTVRRTTFLRRINVLSLTAYIFEPRYNRTVLMFYKLLFGEGADRQQEICLWSWHVVLLYMLVCTTLWAFICVLWEKGHFRFSMEYQLSCIMSWLFQQPYNKMDYKSAIYGPVEELKKEMEAEKTKTAAEVEVVVKDSA</sequence>
<keyword evidence="3" id="KW-1185">Reference proteome</keyword>
<keyword evidence="1" id="KW-0812">Transmembrane</keyword>
<evidence type="ECO:0000256" key="1">
    <source>
        <dbReference type="SAM" id="Phobius"/>
    </source>
</evidence>
<feature type="transmembrane region" description="Helical" evidence="1">
    <location>
        <begin position="134"/>
        <end position="156"/>
    </location>
</feature>
<gene>
    <name evidence="2" type="ORF">AV274_5145</name>
</gene>
<dbReference type="AlphaFoldDB" id="A0A196S9Y1"/>
<dbReference type="EMBL" id="LXWW01000454">
    <property type="protein sequence ID" value="OAO13141.1"/>
    <property type="molecule type" value="Genomic_DNA"/>
</dbReference>
<feature type="transmembrane region" description="Helical" evidence="1">
    <location>
        <begin position="364"/>
        <end position="387"/>
    </location>
</feature>
<organism evidence="2 3">
    <name type="scientific">Blastocystis sp. subtype 1 (strain ATCC 50177 / NandII)</name>
    <dbReference type="NCBI Taxonomy" id="478820"/>
    <lineage>
        <taxon>Eukaryota</taxon>
        <taxon>Sar</taxon>
        <taxon>Stramenopiles</taxon>
        <taxon>Bigyra</taxon>
        <taxon>Opalozoa</taxon>
        <taxon>Opalinata</taxon>
        <taxon>Blastocystidae</taxon>
        <taxon>Blastocystis</taxon>
    </lineage>
</organism>
<proteinExistence type="predicted"/>
<comment type="caution">
    <text evidence="2">The sequence shown here is derived from an EMBL/GenBank/DDBJ whole genome shotgun (WGS) entry which is preliminary data.</text>
</comment>
<feature type="transmembrane region" description="Helical" evidence="1">
    <location>
        <begin position="283"/>
        <end position="301"/>
    </location>
</feature>
<evidence type="ECO:0000313" key="3">
    <source>
        <dbReference type="Proteomes" id="UP000078348"/>
    </source>
</evidence>
<protein>
    <recommendedName>
        <fullName evidence="4">Acyltransferase 3 domain-containing protein</fullName>
    </recommendedName>
</protein>
<keyword evidence="1" id="KW-1133">Transmembrane helix</keyword>
<feature type="transmembrane region" description="Helical" evidence="1">
    <location>
        <begin position="46"/>
        <end position="76"/>
    </location>
</feature>
<feature type="transmembrane region" description="Helical" evidence="1">
    <location>
        <begin position="168"/>
        <end position="193"/>
    </location>
</feature>
<evidence type="ECO:0000313" key="2">
    <source>
        <dbReference type="EMBL" id="OAO13141.1"/>
    </source>
</evidence>